<evidence type="ECO:0000256" key="4">
    <source>
        <dbReference type="ARBA" id="ARBA00022989"/>
    </source>
</evidence>
<feature type="transmembrane region" description="Helical" evidence="7">
    <location>
        <begin position="83"/>
        <end position="105"/>
    </location>
</feature>
<name>A0ABY9JQE9_9BACI</name>
<sequence length="486" mass="53836">MYLSILLFSPLIACFIILLLKKKRLIRWMAVVGTTPSLILSLFLYIFYMREGSLQSFSEFRTWIFLGVDQPFSLPFQLGVDGLSVIMILFTSILAFLSAIASVYVKQHVKGFYTLLFILQFGMLGVFLADNLFLFFIFLEITLIPMFFLIGNWGEGEKRKTSFYYLLYNGLGSLLLLMAFVYLFSKTGTTSISELQKMIPTLSTVTNVEKTVLFTVFLIGFGIKLPIVPFHSWMIYVHQHAPSSIVMLHSGVLLKIGGYGLITFSLSFFPEQASMASSWLIGLGTINFLYGGFIALAQTNLRRMIAYSSVSHMGVVLIGIGSIHEIGVQGAVFQMISHGFITAFFFFLIVILEDRRLSLDYNSLSGMSSSMTKLASMFIVCCLASVGLPGMSGFISEFLVFTGVFNQNLLLGSIAVVGILVTVIYMVRFISVVQKGHAKQPKADLNGLELSSALLFVLMIIAIGVFPSVVSSAIAEPIELLVKGMR</sequence>
<feature type="transmembrane region" description="Helical" evidence="7">
    <location>
        <begin position="28"/>
        <end position="48"/>
    </location>
</feature>
<evidence type="ECO:0000256" key="3">
    <source>
        <dbReference type="ARBA" id="ARBA00022692"/>
    </source>
</evidence>
<dbReference type="GO" id="GO:0016491">
    <property type="term" value="F:oxidoreductase activity"/>
    <property type="evidence" value="ECO:0007669"/>
    <property type="project" value="UniProtKB-KW"/>
</dbReference>
<dbReference type="PANTHER" id="PTHR43507">
    <property type="entry name" value="NADH-UBIQUINONE OXIDOREDUCTASE CHAIN 4"/>
    <property type="match status" value="1"/>
</dbReference>
<dbReference type="PANTHER" id="PTHR43507:SF1">
    <property type="entry name" value="NADH-UBIQUINONE OXIDOREDUCTASE CHAIN 4"/>
    <property type="match status" value="1"/>
</dbReference>
<feature type="transmembrane region" description="Helical" evidence="7">
    <location>
        <begin position="335"/>
        <end position="353"/>
    </location>
</feature>
<keyword evidence="4 7" id="KW-1133">Transmembrane helix</keyword>
<gene>
    <name evidence="9" type="ORF">LC087_12160</name>
</gene>
<feature type="transmembrane region" description="Helical" evidence="7">
    <location>
        <begin position="112"/>
        <end position="129"/>
    </location>
</feature>
<evidence type="ECO:0000259" key="8">
    <source>
        <dbReference type="Pfam" id="PF00361"/>
    </source>
</evidence>
<organism evidence="9 10">
    <name type="scientific">Bacillus carboniphilus</name>
    <dbReference type="NCBI Taxonomy" id="86663"/>
    <lineage>
        <taxon>Bacteria</taxon>
        <taxon>Bacillati</taxon>
        <taxon>Bacillota</taxon>
        <taxon>Bacilli</taxon>
        <taxon>Bacillales</taxon>
        <taxon>Bacillaceae</taxon>
        <taxon>Bacillus</taxon>
    </lineage>
</organism>
<feature type="transmembrane region" description="Helical" evidence="7">
    <location>
        <begin position="374"/>
        <end position="396"/>
    </location>
</feature>
<dbReference type="Proteomes" id="UP001197974">
    <property type="component" value="Chromosome"/>
</dbReference>
<feature type="transmembrane region" description="Helical" evidence="7">
    <location>
        <begin position="452"/>
        <end position="475"/>
    </location>
</feature>
<feature type="transmembrane region" description="Helical" evidence="7">
    <location>
        <begin position="165"/>
        <end position="185"/>
    </location>
</feature>
<keyword evidence="5 7" id="KW-0472">Membrane</keyword>
<dbReference type="InterPro" id="IPR003918">
    <property type="entry name" value="NADH_UbQ_OxRdtase"/>
</dbReference>
<feature type="transmembrane region" description="Helical" evidence="7">
    <location>
        <begin position="6"/>
        <end position="21"/>
    </location>
</feature>
<comment type="similarity">
    <text evidence="2">Belongs to the complex I subunit 4 family.</text>
</comment>
<feature type="domain" description="NADH:quinone oxidoreductase/Mrp antiporter transmembrane" evidence="8">
    <location>
        <begin position="129"/>
        <end position="420"/>
    </location>
</feature>
<proteinExistence type="inferred from homology"/>
<feature type="transmembrane region" description="Helical" evidence="7">
    <location>
        <begin position="135"/>
        <end position="153"/>
    </location>
</feature>
<keyword evidence="9" id="KW-0560">Oxidoreductase</keyword>
<dbReference type="PRINTS" id="PR01437">
    <property type="entry name" value="NUOXDRDTASE4"/>
</dbReference>
<keyword evidence="10" id="KW-1185">Reference proteome</keyword>
<evidence type="ECO:0000256" key="7">
    <source>
        <dbReference type="SAM" id="Phobius"/>
    </source>
</evidence>
<feature type="transmembrane region" description="Helical" evidence="7">
    <location>
        <begin position="245"/>
        <end position="269"/>
    </location>
</feature>
<feature type="transmembrane region" description="Helical" evidence="7">
    <location>
        <begin position="212"/>
        <end position="233"/>
    </location>
</feature>
<comment type="subcellular location">
    <subcellularLocation>
        <location evidence="1">Cell membrane</location>
        <topology evidence="1">Multi-pass membrane protein</topology>
    </subcellularLocation>
    <subcellularLocation>
        <location evidence="6">Membrane</location>
        <topology evidence="6">Multi-pass membrane protein</topology>
    </subcellularLocation>
</comment>
<feature type="transmembrane region" description="Helical" evidence="7">
    <location>
        <begin position="408"/>
        <end position="431"/>
    </location>
</feature>
<accession>A0ABY9JQE9</accession>
<feature type="transmembrane region" description="Helical" evidence="7">
    <location>
        <begin position="275"/>
        <end position="297"/>
    </location>
</feature>
<evidence type="ECO:0000256" key="5">
    <source>
        <dbReference type="ARBA" id="ARBA00023136"/>
    </source>
</evidence>
<protein>
    <submittedName>
        <fullName evidence="9">NADH-quinone oxidoreductase subunit M</fullName>
        <ecNumber evidence="9">1.6.5.-</ecNumber>
    </submittedName>
</protein>
<dbReference type="Pfam" id="PF00361">
    <property type="entry name" value="Proton_antipo_M"/>
    <property type="match status" value="1"/>
</dbReference>
<evidence type="ECO:0000256" key="1">
    <source>
        <dbReference type="ARBA" id="ARBA00004651"/>
    </source>
</evidence>
<dbReference type="InterPro" id="IPR010227">
    <property type="entry name" value="NADH_Q_OxRdtase_chainM/4"/>
</dbReference>
<dbReference type="InterPro" id="IPR001750">
    <property type="entry name" value="ND/Mrp_TM"/>
</dbReference>
<evidence type="ECO:0000256" key="2">
    <source>
        <dbReference type="ARBA" id="ARBA00009025"/>
    </source>
</evidence>
<evidence type="ECO:0000313" key="10">
    <source>
        <dbReference type="Proteomes" id="UP001197974"/>
    </source>
</evidence>
<dbReference type="RefSeq" id="WP_226542682.1">
    <property type="nucleotide sequence ID" value="NZ_CP129013.1"/>
</dbReference>
<dbReference type="EMBL" id="CP129013">
    <property type="protein sequence ID" value="WLR41631.1"/>
    <property type="molecule type" value="Genomic_DNA"/>
</dbReference>
<evidence type="ECO:0000313" key="9">
    <source>
        <dbReference type="EMBL" id="WLR41631.1"/>
    </source>
</evidence>
<dbReference type="EC" id="1.6.5.-" evidence="9"/>
<reference evidence="9 10" key="1">
    <citation type="submission" date="2023-06" db="EMBL/GenBank/DDBJ databases">
        <title>Five Gram-positive bacteria isolated from mangrove sediments in Shenzhen, Guangdong, China.</title>
        <authorList>
            <person name="Yu S."/>
            <person name="Zheng W."/>
            <person name="Huang Y."/>
        </authorList>
    </citation>
    <scope>NUCLEOTIDE SEQUENCE [LARGE SCALE GENOMIC DNA]</scope>
    <source>
        <strain evidence="9 10">SaN35-3</strain>
    </source>
</reference>
<feature type="transmembrane region" description="Helical" evidence="7">
    <location>
        <begin position="304"/>
        <end position="323"/>
    </location>
</feature>
<keyword evidence="3 6" id="KW-0812">Transmembrane</keyword>
<dbReference type="NCBIfam" id="TIGR01972">
    <property type="entry name" value="NDH_I_M"/>
    <property type="match status" value="1"/>
</dbReference>
<evidence type="ECO:0000256" key="6">
    <source>
        <dbReference type="RuleBase" id="RU000320"/>
    </source>
</evidence>